<comment type="caution">
    <text evidence="4">The sequence shown here is derived from an EMBL/GenBank/DDBJ whole genome shotgun (WGS) entry which is preliminary data.</text>
</comment>
<dbReference type="AlphaFoldDB" id="A0A830GLD5"/>
<dbReference type="RefSeq" id="WP_188997489.1">
    <property type="nucleotide sequence ID" value="NZ_BMOU01000003.1"/>
</dbReference>
<dbReference type="PANTHER" id="PTHR31689:SF0">
    <property type="entry name" value="DIAMINOPIMELATE EPIMERASE"/>
    <property type="match status" value="1"/>
</dbReference>
<dbReference type="InterPro" id="IPR001653">
    <property type="entry name" value="DAP_epimerase_DapF"/>
</dbReference>
<keyword evidence="2" id="KW-0413">Isomerase</keyword>
<organism evidence="4 5">
    <name type="scientific">Haloarcula pellucida</name>
    <dbReference type="NCBI Taxonomy" id="1427151"/>
    <lineage>
        <taxon>Archaea</taxon>
        <taxon>Methanobacteriati</taxon>
        <taxon>Methanobacteriota</taxon>
        <taxon>Stenosarchaea group</taxon>
        <taxon>Halobacteria</taxon>
        <taxon>Halobacteriales</taxon>
        <taxon>Haloarculaceae</taxon>
        <taxon>Haloarcula</taxon>
    </lineage>
</organism>
<dbReference type="GO" id="GO:0005829">
    <property type="term" value="C:cytosol"/>
    <property type="evidence" value="ECO:0007669"/>
    <property type="project" value="TreeGrafter"/>
</dbReference>
<gene>
    <name evidence="4" type="primary">dapF</name>
    <name evidence="4" type="ORF">GCM10009030_22250</name>
</gene>
<evidence type="ECO:0000313" key="4">
    <source>
        <dbReference type="EMBL" id="GGN95157.1"/>
    </source>
</evidence>
<dbReference type="Gene3D" id="3.10.310.10">
    <property type="entry name" value="Diaminopimelate Epimerase, Chain A, domain 1"/>
    <property type="match status" value="2"/>
</dbReference>
<dbReference type="Proteomes" id="UP000605784">
    <property type="component" value="Unassembled WGS sequence"/>
</dbReference>
<dbReference type="Pfam" id="PF01678">
    <property type="entry name" value="DAP_epimerase"/>
    <property type="match status" value="2"/>
</dbReference>
<evidence type="ECO:0000256" key="1">
    <source>
        <dbReference type="ARBA" id="ARBA00010219"/>
    </source>
</evidence>
<sequence>MNTVKKYDALGNDFFVLSAAETTDSPSALAREWCDSDSGLTVRGGETGADGLLRVEPLSERTLEMELFEPDGTTSPMCGNGVRCVAKWAHNVLGYTDVTVETEARTCAATIDADGGVTVELGSPSYVDGVDETGLRETLSVETALGDVSLVDSGVYHLLVQVGDVAKENLEALTEQVRRTVEPPQRINVTLWAPAAGGVDQRTYEVGVEDETDACGTGALAIGYHTDRTGVADGTVSVRPPGGELQVAVRAEDAVLSGPAEEVGQVDVPL</sequence>
<proteinExistence type="inferred from homology"/>
<comment type="similarity">
    <text evidence="1">Belongs to the diaminopimelate epimerase family.</text>
</comment>
<protein>
    <recommendedName>
        <fullName evidence="3">Diaminopimelate epimerase</fullName>
        <ecNumber evidence="3">5.1.1.7</ecNumber>
    </recommendedName>
</protein>
<reference evidence="4" key="1">
    <citation type="journal article" date="2014" name="Int. J. Syst. Evol. Microbiol.">
        <title>Complete genome sequence of Corynebacterium casei LMG S-19264T (=DSM 44701T), isolated from a smear-ripened cheese.</title>
        <authorList>
            <consortium name="US DOE Joint Genome Institute (JGI-PGF)"/>
            <person name="Walter F."/>
            <person name="Albersmeier A."/>
            <person name="Kalinowski J."/>
            <person name="Ruckert C."/>
        </authorList>
    </citation>
    <scope>NUCLEOTIDE SEQUENCE</scope>
    <source>
        <strain evidence="4">JCM 17820</strain>
    </source>
</reference>
<dbReference type="EC" id="5.1.1.7" evidence="3"/>
<dbReference type="NCBIfam" id="TIGR00652">
    <property type="entry name" value="DapF"/>
    <property type="match status" value="1"/>
</dbReference>
<name>A0A830GLD5_9EURY</name>
<reference evidence="4" key="2">
    <citation type="submission" date="2020-09" db="EMBL/GenBank/DDBJ databases">
        <authorList>
            <person name="Sun Q."/>
            <person name="Ohkuma M."/>
        </authorList>
    </citation>
    <scope>NUCLEOTIDE SEQUENCE</scope>
    <source>
        <strain evidence="4">JCM 17820</strain>
    </source>
</reference>
<evidence type="ECO:0000313" key="5">
    <source>
        <dbReference type="Proteomes" id="UP000605784"/>
    </source>
</evidence>
<evidence type="ECO:0000256" key="2">
    <source>
        <dbReference type="ARBA" id="ARBA00023235"/>
    </source>
</evidence>
<dbReference type="PANTHER" id="PTHR31689">
    <property type="entry name" value="DIAMINOPIMELATE EPIMERASE, CHLOROPLASTIC"/>
    <property type="match status" value="1"/>
</dbReference>
<dbReference type="EMBL" id="BMOU01000003">
    <property type="protein sequence ID" value="GGN95157.1"/>
    <property type="molecule type" value="Genomic_DNA"/>
</dbReference>
<dbReference type="GO" id="GO:0009089">
    <property type="term" value="P:lysine biosynthetic process via diaminopimelate"/>
    <property type="evidence" value="ECO:0007669"/>
    <property type="project" value="UniProtKB-UniRule"/>
</dbReference>
<dbReference type="GO" id="GO:0008837">
    <property type="term" value="F:diaminopimelate epimerase activity"/>
    <property type="evidence" value="ECO:0007669"/>
    <property type="project" value="UniProtKB-UniRule"/>
</dbReference>
<keyword evidence="5" id="KW-1185">Reference proteome</keyword>
<evidence type="ECO:0000256" key="3">
    <source>
        <dbReference type="NCBIfam" id="TIGR00652"/>
    </source>
</evidence>
<accession>A0A830GLD5</accession>
<dbReference type="SUPFAM" id="SSF54506">
    <property type="entry name" value="Diaminopimelate epimerase-like"/>
    <property type="match status" value="2"/>
</dbReference>